<reference evidence="1" key="1">
    <citation type="journal article" date="2020" name="Stud. Mycol.">
        <title>101 Dothideomycetes genomes: a test case for predicting lifestyles and emergence of pathogens.</title>
        <authorList>
            <person name="Haridas S."/>
            <person name="Albert R."/>
            <person name="Binder M."/>
            <person name="Bloem J."/>
            <person name="Labutti K."/>
            <person name="Salamov A."/>
            <person name="Andreopoulos B."/>
            <person name="Baker S."/>
            <person name="Barry K."/>
            <person name="Bills G."/>
            <person name="Bluhm B."/>
            <person name="Cannon C."/>
            <person name="Castanera R."/>
            <person name="Culley D."/>
            <person name="Daum C."/>
            <person name="Ezra D."/>
            <person name="Gonzalez J."/>
            <person name="Henrissat B."/>
            <person name="Kuo A."/>
            <person name="Liang C."/>
            <person name="Lipzen A."/>
            <person name="Lutzoni F."/>
            <person name="Magnuson J."/>
            <person name="Mondo S."/>
            <person name="Nolan M."/>
            <person name="Ohm R."/>
            <person name="Pangilinan J."/>
            <person name="Park H.-J."/>
            <person name="Ramirez L."/>
            <person name="Alfaro M."/>
            <person name="Sun H."/>
            <person name="Tritt A."/>
            <person name="Yoshinaga Y."/>
            <person name="Zwiers L.-H."/>
            <person name="Turgeon B."/>
            <person name="Goodwin S."/>
            <person name="Spatafora J."/>
            <person name="Crous P."/>
            <person name="Grigoriev I."/>
        </authorList>
    </citation>
    <scope>NUCLEOTIDE SEQUENCE</scope>
    <source>
        <strain evidence="1">CBS 379.55</strain>
    </source>
</reference>
<dbReference type="EMBL" id="ML986489">
    <property type="protein sequence ID" value="KAF2277985.1"/>
    <property type="molecule type" value="Genomic_DNA"/>
</dbReference>
<dbReference type="Proteomes" id="UP000800097">
    <property type="component" value="Unassembled WGS sequence"/>
</dbReference>
<sequence length="182" mass="20509">MSASLLAAVLQCNHCNNVTLCDSCGVGFPAVRGAARACAPGKKSWWWHRNPFAIHGLAGQTLIEFTMPLLGEWSRWTARTRALSNSIHKAPSPFRGQPIGLWTRVPSRRHVVRPSRIHRAQKGGRHIVDYRRWNQVVTRLWPIHARQPRVEGGLHCAGHGDHTYFLFRRNPACHPCAACFVN</sequence>
<evidence type="ECO:0000313" key="2">
    <source>
        <dbReference type="Proteomes" id="UP000800097"/>
    </source>
</evidence>
<dbReference type="RefSeq" id="XP_033655524.1">
    <property type="nucleotide sequence ID" value="XM_033794350.1"/>
</dbReference>
<name>A0A6A6JP08_WESOR</name>
<proteinExistence type="predicted"/>
<gene>
    <name evidence="1" type="ORF">EI97DRAFT_280193</name>
</gene>
<organism evidence="1 2">
    <name type="scientific">Westerdykella ornata</name>
    <dbReference type="NCBI Taxonomy" id="318751"/>
    <lineage>
        <taxon>Eukaryota</taxon>
        <taxon>Fungi</taxon>
        <taxon>Dikarya</taxon>
        <taxon>Ascomycota</taxon>
        <taxon>Pezizomycotina</taxon>
        <taxon>Dothideomycetes</taxon>
        <taxon>Pleosporomycetidae</taxon>
        <taxon>Pleosporales</taxon>
        <taxon>Sporormiaceae</taxon>
        <taxon>Westerdykella</taxon>
    </lineage>
</organism>
<dbReference type="AlphaFoldDB" id="A0A6A6JP08"/>
<dbReference type="GeneID" id="54547525"/>
<accession>A0A6A6JP08</accession>
<evidence type="ECO:0000313" key="1">
    <source>
        <dbReference type="EMBL" id="KAF2277985.1"/>
    </source>
</evidence>
<protein>
    <submittedName>
        <fullName evidence="1">Uncharacterized protein</fullName>
    </submittedName>
</protein>
<keyword evidence="2" id="KW-1185">Reference proteome</keyword>